<dbReference type="RefSeq" id="WP_166125034.1">
    <property type="nucleotide sequence ID" value="NZ_JAANOQ010000001.1"/>
</dbReference>
<dbReference type="Pfam" id="PF04851">
    <property type="entry name" value="ResIII"/>
    <property type="match status" value="1"/>
</dbReference>
<keyword evidence="4" id="KW-1185">Reference proteome</keyword>
<accession>A0ABR7IW03</accession>
<dbReference type="CDD" id="cd18799">
    <property type="entry name" value="SF2_C_EcoAI-like"/>
    <property type="match status" value="1"/>
</dbReference>
<dbReference type="Gene3D" id="3.90.1570.30">
    <property type="match status" value="1"/>
</dbReference>
<dbReference type="CDD" id="cd18032">
    <property type="entry name" value="DEXHc_RE_I_III_res"/>
    <property type="match status" value="1"/>
</dbReference>
<dbReference type="PROSITE" id="PS51192">
    <property type="entry name" value="HELICASE_ATP_BIND_1"/>
    <property type="match status" value="1"/>
</dbReference>
<protein>
    <submittedName>
        <fullName evidence="3">DEAD/DEAH box helicase family protein</fullName>
    </submittedName>
</protein>
<dbReference type="PANTHER" id="PTHR47396">
    <property type="entry name" value="TYPE I RESTRICTION ENZYME ECOKI R PROTEIN"/>
    <property type="match status" value="1"/>
</dbReference>
<comment type="caution">
    <text evidence="3">The sequence shown here is derived from an EMBL/GenBank/DDBJ whole genome shotgun (WGS) entry which is preliminary data.</text>
</comment>
<evidence type="ECO:0000313" key="4">
    <source>
        <dbReference type="Proteomes" id="UP000605990"/>
    </source>
</evidence>
<dbReference type="PANTHER" id="PTHR47396:SF1">
    <property type="entry name" value="ATP-DEPENDENT HELICASE IRC3-RELATED"/>
    <property type="match status" value="1"/>
</dbReference>
<dbReference type="InterPro" id="IPR013670">
    <property type="entry name" value="EcoEI_R_C_dom"/>
</dbReference>
<dbReference type="Gene3D" id="3.40.50.300">
    <property type="entry name" value="P-loop containing nucleotide triphosphate hydrolases"/>
    <property type="match status" value="2"/>
</dbReference>
<dbReference type="InterPro" id="IPR014001">
    <property type="entry name" value="Helicase_ATP-bd"/>
</dbReference>
<proteinExistence type="predicted"/>
<evidence type="ECO:0000259" key="2">
    <source>
        <dbReference type="PROSITE" id="PS51192"/>
    </source>
</evidence>
<dbReference type="Pfam" id="PF08463">
    <property type="entry name" value="EcoEI_R_C"/>
    <property type="match status" value="1"/>
</dbReference>
<dbReference type="InterPro" id="IPR006935">
    <property type="entry name" value="Helicase/UvrB_N"/>
</dbReference>
<sequence>MNSNFLFLQKEFPAIFNEISDAEKHTFTAPRYAALLCRSTLEKTIFWLYQNDEDLELPYDTKLGALLHNDSFKAILKPSMLIELDVVRLYGNNAAHGKNIRALEALQSLKNTFRFLSWLSKYYSESNPDIPDFEERLIPYGDVNDKNKKELQAVTEQFEKEREQAKRNAKQNAILAEENEKLKQQLENQLQLIAERKEERKTIFKTQEAVPELTSELETRKVLIDLLLKEAGWEKLRPGIEIEYEVQGMPITTNKTGIGYVDYVLWDDNGKPLAVVEAKSTLHDAKKGKHQASLYADCLENKTGQRPIIFYTNGYETFLWDDSFYAERQVQGFYTKEELQLLMKRRFERLDIRNFSVNTNIAGRPYQLEAIKRIAETLVVSKNGKLIGKNRKALLVMATGSGKTRTAAAMVDMFTKCNWAKRVLFLADRNALVTQAKNAFKEHLPHLSAIDLTKEKEDNNTRLVFSTYPTILNKIDTLKSENERFYGIGHFDVIIIDEAHRSVYQKYQAIFDYFDAVLIGLTATPKKEIDKNTYHLFQIEDDNPTFAYELTQAVEAKYLVPPKAFEIPLKFPRKGLKYSELSERDKVRFEELFGIKGDESDTGIPEISKSKINSFLFNDDTVDKVLEYLMKYGQKIESGDKLGKTIIFAKNHQHAIYIEERFNKNYPEFGGNFLRVIDNYEDKSQDLLERFCFDKGEEKDPQIAVSVDMMDTGVDAPRVLNLVFFKEVKSYAKYWQMIGRGTRLCPNIFGKGKDKEFFLIFDICGNFEFFDEFPDGHIPSTTKPLHQLLFETQLEIILSIQNNAEANEQDDELAKIYKENLFEKVNQLDTNRFEVRKHLRYVNKYKNWSNWNALTHSDELDVRQNISHLVAYSEDTDELAKRFDLLIYQLELAIIHQSNKQIRHIENITTIGNMLFTKRNIPAVAQKINTINAIISDTFWQNISLLQLEKTREELRGLIQFLKDENKEKPIYSDFTDELPLDEVKEHFILDNYTKLQSYRDRVESFIRKNKNHLVIDKLYKNIPITSSELIILEHFLMQEAESKDRLFSEYEEQPLSVFIRRILGLDIEVAQSHFATFIQNENLNSNQITFIQKIIDYLNKNGILEKTMLTQPPFNDLDDNGVIGIFPDEEKLVKVIKLIEEVNQNAGLG</sequence>
<dbReference type="InterPro" id="IPR027417">
    <property type="entry name" value="P-loop_NTPase"/>
</dbReference>
<dbReference type="SMART" id="SM00487">
    <property type="entry name" value="DEXDc"/>
    <property type="match status" value="1"/>
</dbReference>
<keyword evidence="3" id="KW-0547">Nucleotide-binding</keyword>
<reference evidence="3 4" key="1">
    <citation type="submission" date="2020-08" db="EMBL/GenBank/DDBJ databases">
        <title>Description of novel Flavobacterium F-408 isolate.</title>
        <authorList>
            <person name="Saticioglu I.B."/>
            <person name="Duman M."/>
            <person name="Altun S."/>
        </authorList>
    </citation>
    <scope>NUCLEOTIDE SEQUENCE [LARGE SCALE GENOMIC DNA]</scope>
    <source>
        <strain evidence="3 4">F-408</strain>
    </source>
</reference>
<name>A0ABR7IW03_9FLAO</name>
<organism evidence="3 4">
    <name type="scientific">Flavobacterium bernardetii</name>
    <dbReference type="NCBI Taxonomy" id="2813823"/>
    <lineage>
        <taxon>Bacteria</taxon>
        <taxon>Pseudomonadati</taxon>
        <taxon>Bacteroidota</taxon>
        <taxon>Flavobacteriia</taxon>
        <taxon>Flavobacteriales</taxon>
        <taxon>Flavobacteriaceae</taxon>
        <taxon>Flavobacterium</taxon>
    </lineage>
</organism>
<evidence type="ECO:0000313" key="3">
    <source>
        <dbReference type="EMBL" id="MBC5833802.1"/>
    </source>
</evidence>
<evidence type="ECO:0000256" key="1">
    <source>
        <dbReference type="SAM" id="Coils"/>
    </source>
</evidence>
<gene>
    <name evidence="3" type="ORF">H8R27_02780</name>
</gene>
<keyword evidence="3" id="KW-0378">Hydrolase</keyword>
<dbReference type="SUPFAM" id="SSF52540">
    <property type="entry name" value="P-loop containing nucleoside triphosphate hydrolases"/>
    <property type="match status" value="2"/>
</dbReference>
<dbReference type="InterPro" id="IPR050742">
    <property type="entry name" value="Helicase_Restrict-Modif_Enz"/>
</dbReference>
<keyword evidence="1" id="KW-0175">Coiled coil</keyword>
<keyword evidence="3" id="KW-0067">ATP-binding</keyword>
<dbReference type="GO" id="GO:0004386">
    <property type="term" value="F:helicase activity"/>
    <property type="evidence" value="ECO:0007669"/>
    <property type="project" value="UniProtKB-KW"/>
</dbReference>
<feature type="domain" description="Helicase ATP-binding" evidence="2">
    <location>
        <begin position="384"/>
        <end position="543"/>
    </location>
</feature>
<dbReference type="Proteomes" id="UP000605990">
    <property type="component" value="Unassembled WGS sequence"/>
</dbReference>
<keyword evidence="3" id="KW-0347">Helicase</keyword>
<feature type="coiled-coil region" evidence="1">
    <location>
        <begin position="144"/>
        <end position="199"/>
    </location>
</feature>
<dbReference type="EMBL" id="JACRUN010000001">
    <property type="protein sequence ID" value="MBC5833802.1"/>
    <property type="molecule type" value="Genomic_DNA"/>
</dbReference>